<evidence type="ECO:0000313" key="3">
    <source>
        <dbReference type="EMBL" id="KAB2342447.1"/>
    </source>
</evidence>
<comment type="caution">
    <text evidence="3">The sequence shown here is derived from an EMBL/GenBank/DDBJ whole genome shotgun (WGS) entry which is preliminary data.</text>
</comment>
<proteinExistence type="predicted"/>
<accession>A0A6H9YQN4</accession>
<name>A0A6H9YQN4_9ACTN</name>
<dbReference type="OrthoDB" id="5489780at2"/>
<protein>
    <recommendedName>
        <fullName evidence="5">Ferritin-like domain-containing protein</fullName>
    </recommendedName>
</protein>
<sequence length="375" mass="41147">MAAADPRQGTARRAAQPARNPGRGQAGGADRAGRRLGLQEVRMSTTTIDTTTSEITDAADAGDASLPALPTSRELYGRWEKQQWAVADVKVDRDAPVWQEMRPFIRQELLAALAELEVGEVCVVQTLSSLVDHAPSEDDRIYLATQLADEGRHVRFFQDYLSDAAGIDLEDAADGKALEAAASYGNLFEPTLRRSTARVREPGEGGTTAWYQALVQYHLITEGVLAATALRTMRTLARRAKLPALTEGLTNVTRDETRHVTYGLIAARHGVTAGHRDTIAETYLAGTRLAARVMVAPETRAVTPVLRIALRSRAAQLTGQWDMARDRMLRQLAVIGLPELRAEAARTWQSGCDQAMDEYRERWDTEHPVRRAAAA</sequence>
<evidence type="ECO:0000256" key="2">
    <source>
        <dbReference type="SAM" id="MobiDB-lite"/>
    </source>
</evidence>
<dbReference type="Pfam" id="PF00268">
    <property type="entry name" value="Ribonuc_red_sm"/>
    <property type="match status" value="1"/>
</dbReference>
<dbReference type="InterPro" id="IPR000358">
    <property type="entry name" value="RNR_small_fam"/>
</dbReference>
<dbReference type="GO" id="GO:0016491">
    <property type="term" value="F:oxidoreductase activity"/>
    <property type="evidence" value="ECO:0007669"/>
    <property type="project" value="InterPro"/>
</dbReference>
<keyword evidence="4" id="KW-1185">Reference proteome</keyword>
<dbReference type="GO" id="GO:0009263">
    <property type="term" value="P:deoxyribonucleotide biosynthetic process"/>
    <property type="evidence" value="ECO:0007669"/>
    <property type="project" value="InterPro"/>
</dbReference>
<reference evidence="3 4" key="1">
    <citation type="submission" date="2019-09" db="EMBL/GenBank/DDBJ databases">
        <title>Actinomadura physcomitrii sp. nov., a novel actinomycete isolated from moss [Physcomitrium sphaericum (Ludw) Fuernr].</title>
        <authorList>
            <person name="Zhuang X."/>
            <person name="Liu C."/>
        </authorList>
    </citation>
    <scope>NUCLEOTIDE SEQUENCE [LARGE SCALE GENOMIC DNA]</scope>
    <source>
        <strain evidence="3 4">HMC1</strain>
    </source>
</reference>
<comment type="cofactor">
    <cofactor evidence="1">
        <name>Fe cation</name>
        <dbReference type="ChEBI" id="CHEBI:24875"/>
    </cofactor>
</comment>
<dbReference type="AlphaFoldDB" id="A0A6H9YQN4"/>
<dbReference type="SUPFAM" id="SSF47240">
    <property type="entry name" value="Ferritin-like"/>
    <property type="match status" value="1"/>
</dbReference>
<feature type="region of interest" description="Disordered" evidence="2">
    <location>
        <begin position="1"/>
        <end position="39"/>
    </location>
</feature>
<dbReference type="EMBL" id="WBMT01000022">
    <property type="protein sequence ID" value="KAB2342447.1"/>
    <property type="molecule type" value="Genomic_DNA"/>
</dbReference>
<evidence type="ECO:0000313" key="4">
    <source>
        <dbReference type="Proteomes" id="UP000468735"/>
    </source>
</evidence>
<dbReference type="Gene3D" id="1.10.620.20">
    <property type="entry name" value="Ribonucleotide Reductase, subunit A"/>
    <property type="match status" value="1"/>
</dbReference>
<dbReference type="Proteomes" id="UP000468735">
    <property type="component" value="Unassembled WGS sequence"/>
</dbReference>
<dbReference type="InterPro" id="IPR009078">
    <property type="entry name" value="Ferritin-like_SF"/>
</dbReference>
<gene>
    <name evidence="3" type="ORF">F8566_38530</name>
</gene>
<evidence type="ECO:0000256" key="1">
    <source>
        <dbReference type="ARBA" id="ARBA00001962"/>
    </source>
</evidence>
<organism evidence="3 4">
    <name type="scientific">Actinomadura rudentiformis</name>
    <dbReference type="NCBI Taxonomy" id="359158"/>
    <lineage>
        <taxon>Bacteria</taxon>
        <taxon>Bacillati</taxon>
        <taxon>Actinomycetota</taxon>
        <taxon>Actinomycetes</taxon>
        <taxon>Streptosporangiales</taxon>
        <taxon>Thermomonosporaceae</taxon>
        <taxon>Actinomadura</taxon>
    </lineage>
</organism>
<dbReference type="InterPro" id="IPR012348">
    <property type="entry name" value="RNR-like"/>
</dbReference>
<evidence type="ECO:0008006" key="5">
    <source>
        <dbReference type="Google" id="ProtNLM"/>
    </source>
</evidence>